<dbReference type="PANTHER" id="PTHR30417">
    <property type="entry name" value="N-ACETYLMURAMOYL-L-ALANINE AMIDASE AMID"/>
    <property type="match status" value="1"/>
</dbReference>
<evidence type="ECO:0000313" key="7">
    <source>
        <dbReference type="Proteomes" id="UP000295416"/>
    </source>
</evidence>
<dbReference type="Gene3D" id="3.40.80.10">
    <property type="entry name" value="Peptidoglycan recognition protein-like"/>
    <property type="match status" value="1"/>
</dbReference>
<dbReference type="InterPro" id="IPR002502">
    <property type="entry name" value="Amidase_domain"/>
</dbReference>
<keyword evidence="7" id="KW-1185">Reference proteome</keyword>
<name>A0A4V6NQP4_9BACL</name>
<dbReference type="InterPro" id="IPR023346">
    <property type="entry name" value="Lysozyme-like_dom_sf"/>
</dbReference>
<dbReference type="GO" id="GO:0008745">
    <property type="term" value="F:N-acetylmuramoyl-L-alanine amidase activity"/>
    <property type="evidence" value="ECO:0007669"/>
    <property type="project" value="UniProtKB-EC"/>
</dbReference>
<dbReference type="OrthoDB" id="66275at2"/>
<evidence type="ECO:0000256" key="3">
    <source>
        <dbReference type="ARBA" id="ARBA00022801"/>
    </source>
</evidence>
<evidence type="ECO:0000259" key="5">
    <source>
        <dbReference type="SMART" id="SM00644"/>
    </source>
</evidence>
<accession>A0A4V6NQP4</accession>
<dbReference type="CDD" id="cd06583">
    <property type="entry name" value="PGRP"/>
    <property type="match status" value="1"/>
</dbReference>
<dbReference type="FunFam" id="3.40.80.10:FF:000006">
    <property type="entry name" value="N-acetylmuramoyl-L-alanine amidase"/>
    <property type="match status" value="1"/>
</dbReference>
<keyword evidence="4" id="KW-0961">Cell wall biogenesis/degradation</keyword>
<dbReference type="RefSeq" id="WP_132745083.1">
    <property type="nucleotide sequence ID" value="NZ_SLXK01000007.1"/>
</dbReference>
<organism evidence="6 7">
    <name type="scientific">Scopulibacillus darangshiensis</name>
    <dbReference type="NCBI Taxonomy" id="442528"/>
    <lineage>
        <taxon>Bacteria</taxon>
        <taxon>Bacillati</taxon>
        <taxon>Bacillota</taxon>
        <taxon>Bacilli</taxon>
        <taxon>Bacillales</taxon>
        <taxon>Sporolactobacillaceae</taxon>
        <taxon>Scopulibacillus</taxon>
    </lineage>
</organism>
<dbReference type="Gene3D" id="1.10.530.10">
    <property type="match status" value="1"/>
</dbReference>
<dbReference type="PANTHER" id="PTHR30417:SF1">
    <property type="entry name" value="N-ACETYLMURAMOYL-L-ALANINE AMIDASE AMID"/>
    <property type="match status" value="1"/>
</dbReference>
<dbReference type="AlphaFoldDB" id="A0A4V6NQP4"/>
<sequence length="638" mass="70095">MVTGKRNRLGPWLLTIVVVLFMVMPVNLAYAQQQTPTSHGKPSDALQKGFEKAAKEFGVPLELLMSVAYNETRWDGHNGEPSTSGGYGVMHLTQVTKVPAISAKGERITRTVTDDPKMHTLDTAAKLIGISSDTVKTDPAQNIRGGAALLAKYARETADSLSPHAADWYGAVVKYSGSDVASVAKDFADQVYKTIKKGAERTTPNGQHVVLKAKNVTANKETAKDIPLRNAKKAGVDCPNGLECEYIPAAYKQFSSSSYNYGNYDLANRPKDGLDINYIIIHDIEGSYQDGVNTFLGQSYVSAHYVIRSTDGHTAEMVRPRDVAWQAGNWYFNSHSIGIEHGGVAVDGASWYSEQMYHASAKLVKYLAKRFDIPMDSAHILGHENVPGLSPSNQSRMHWDPAAYWDWAHFYDVLGSPIHPQHGKNKGHIVTIKPNFHTNKPVLTYGGKELDPQSANFVYLRTAPDFDAPLLSDQALHSDGAPGTTNITDWGDKAMTGQSFYKADSKGKWTAIYFAGQKAWFYNPHGKNAVPSKGLIIQPKDGKDSIPVYGSAYPEAAAYEGTGVPAVNVTPLQYTIPAGQRYAATGPIQPDYYYAKIYNAPETNKVVEGNEEYYQISFNHRAAFVKKSDVEVVRDKKK</sequence>
<keyword evidence="3" id="KW-0378">Hydrolase</keyword>
<dbReference type="GO" id="GO:0009254">
    <property type="term" value="P:peptidoglycan turnover"/>
    <property type="evidence" value="ECO:0007669"/>
    <property type="project" value="TreeGrafter"/>
</dbReference>
<evidence type="ECO:0000256" key="1">
    <source>
        <dbReference type="ARBA" id="ARBA00001561"/>
    </source>
</evidence>
<dbReference type="SUPFAM" id="SSF53955">
    <property type="entry name" value="Lysozyme-like"/>
    <property type="match status" value="1"/>
</dbReference>
<dbReference type="SUPFAM" id="SSF55846">
    <property type="entry name" value="N-acetylmuramoyl-L-alanine amidase-like"/>
    <property type="match status" value="1"/>
</dbReference>
<evidence type="ECO:0000256" key="4">
    <source>
        <dbReference type="ARBA" id="ARBA00023316"/>
    </source>
</evidence>
<dbReference type="InterPro" id="IPR036505">
    <property type="entry name" value="Amidase/PGRP_sf"/>
</dbReference>
<dbReference type="SMART" id="SM00644">
    <property type="entry name" value="Ami_2"/>
    <property type="match status" value="1"/>
</dbReference>
<dbReference type="GO" id="GO:0009253">
    <property type="term" value="P:peptidoglycan catabolic process"/>
    <property type="evidence" value="ECO:0007669"/>
    <property type="project" value="InterPro"/>
</dbReference>
<dbReference type="Proteomes" id="UP000295416">
    <property type="component" value="Unassembled WGS sequence"/>
</dbReference>
<feature type="domain" description="N-acetylmuramoyl-L-alanine amidase" evidence="5">
    <location>
        <begin position="264"/>
        <end position="402"/>
    </location>
</feature>
<protein>
    <recommendedName>
        <fullName evidence="2">N-acetylmuramoyl-L-alanine amidase</fullName>
        <ecNumber evidence="2">3.5.1.28</ecNumber>
    </recommendedName>
</protein>
<evidence type="ECO:0000256" key="2">
    <source>
        <dbReference type="ARBA" id="ARBA00011901"/>
    </source>
</evidence>
<comment type="catalytic activity">
    <reaction evidence="1">
        <text>Hydrolyzes the link between N-acetylmuramoyl residues and L-amino acid residues in certain cell-wall glycopeptides.</text>
        <dbReference type="EC" id="3.5.1.28"/>
    </reaction>
</comment>
<evidence type="ECO:0000313" key="6">
    <source>
        <dbReference type="EMBL" id="TCP29966.1"/>
    </source>
</evidence>
<comment type="caution">
    <text evidence="6">The sequence shown here is derived from an EMBL/GenBank/DDBJ whole genome shotgun (WGS) entry which is preliminary data.</text>
</comment>
<dbReference type="EMBL" id="SLXK01000007">
    <property type="protein sequence ID" value="TCP29966.1"/>
    <property type="molecule type" value="Genomic_DNA"/>
</dbReference>
<dbReference type="GO" id="GO:0071555">
    <property type="term" value="P:cell wall organization"/>
    <property type="evidence" value="ECO:0007669"/>
    <property type="project" value="UniProtKB-KW"/>
</dbReference>
<proteinExistence type="predicted"/>
<reference evidence="6 7" key="1">
    <citation type="submission" date="2019-03" db="EMBL/GenBank/DDBJ databases">
        <title>Genomic Encyclopedia of Type Strains, Phase IV (KMG-IV): sequencing the most valuable type-strain genomes for metagenomic binning, comparative biology and taxonomic classification.</title>
        <authorList>
            <person name="Goeker M."/>
        </authorList>
    </citation>
    <scope>NUCLEOTIDE SEQUENCE [LARGE SCALE GENOMIC DNA]</scope>
    <source>
        <strain evidence="6 7">DSM 19377</strain>
    </source>
</reference>
<gene>
    <name evidence="6" type="ORF">EV207_10760</name>
</gene>
<dbReference type="Pfam" id="PF01510">
    <property type="entry name" value="Amidase_2"/>
    <property type="match status" value="1"/>
</dbReference>
<dbReference type="InterPro" id="IPR051206">
    <property type="entry name" value="NAMLAA_amidase_2"/>
</dbReference>
<dbReference type="EC" id="3.5.1.28" evidence="2"/>